<dbReference type="Gene3D" id="1.25.40.10">
    <property type="entry name" value="Tetratricopeptide repeat domain"/>
    <property type="match status" value="1"/>
</dbReference>
<keyword evidence="1" id="KW-0732">Signal</keyword>
<reference evidence="2 3" key="1">
    <citation type="submission" date="2018-07" db="EMBL/GenBank/DDBJ databases">
        <title>Genomic Encyclopedia of Type Strains, Phase IV (KMG-IV): sequencing the most valuable type-strain genomes for metagenomic binning, comparative biology and taxonomic classification.</title>
        <authorList>
            <person name="Goeker M."/>
        </authorList>
    </citation>
    <scope>NUCLEOTIDE SEQUENCE [LARGE SCALE GENOMIC DNA]</scope>
    <source>
        <strain evidence="2 3">DSM 4134</strain>
    </source>
</reference>
<protein>
    <recommendedName>
        <fullName evidence="4">Tetratricopeptide repeat protein</fullName>
    </recommendedName>
</protein>
<evidence type="ECO:0000313" key="3">
    <source>
        <dbReference type="Proteomes" id="UP000256779"/>
    </source>
</evidence>
<gene>
    <name evidence="2" type="ORF">C7460_121100</name>
</gene>
<feature type="signal peptide" evidence="1">
    <location>
        <begin position="1"/>
        <end position="23"/>
    </location>
</feature>
<dbReference type="InterPro" id="IPR011990">
    <property type="entry name" value="TPR-like_helical_dom_sf"/>
</dbReference>
<dbReference type="AlphaFoldDB" id="A0A3D9L1J9"/>
<evidence type="ECO:0008006" key="4">
    <source>
        <dbReference type="Google" id="ProtNLM"/>
    </source>
</evidence>
<name>A0A3D9L1J9_MARFU</name>
<accession>A0A3D9L1J9</accession>
<organism evidence="2 3">
    <name type="scientific">Marinoscillum furvescens DSM 4134</name>
    <dbReference type="NCBI Taxonomy" id="1122208"/>
    <lineage>
        <taxon>Bacteria</taxon>
        <taxon>Pseudomonadati</taxon>
        <taxon>Bacteroidota</taxon>
        <taxon>Cytophagia</taxon>
        <taxon>Cytophagales</taxon>
        <taxon>Reichenbachiellaceae</taxon>
        <taxon>Marinoscillum</taxon>
    </lineage>
</organism>
<feature type="chain" id="PRO_5017820260" description="Tetratricopeptide repeat protein" evidence="1">
    <location>
        <begin position="24"/>
        <end position="131"/>
    </location>
</feature>
<sequence length="131" mass="14717">MKTIQKMIGALALVGLLTFTATASSTGESKSVKKAKEAVEEAAGYDWKTLAESAQVCFKKDQNIDQAMIWIEKSIEIQEDPFNLEILADYYASKGENDLAMSTYVRAIDAGRAQNFWYDNSHLQAKIWELR</sequence>
<dbReference type="SUPFAM" id="SSF81901">
    <property type="entry name" value="HCP-like"/>
    <property type="match status" value="1"/>
</dbReference>
<dbReference type="OrthoDB" id="983152at2"/>
<dbReference type="EMBL" id="QREG01000021">
    <property type="protein sequence ID" value="RED94413.1"/>
    <property type="molecule type" value="Genomic_DNA"/>
</dbReference>
<dbReference type="RefSeq" id="WP_115869644.1">
    <property type="nucleotide sequence ID" value="NZ_QREG01000021.1"/>
</dbReference>
<dbReference type="Proteomes" id="UP000256779">
    <property type="component" value="Unassembled WGS sequence"/>
</dbReference>
<evidence type="ECO:0000256" key="1">
    <source>
        <dbReference type="SAM" id="SignalP"/>
    </source>
</evidence>
<proteinExistence type="predicted"/>
<comment type="caution">
    <text evidence="2">The sequence shown here is derived from an EMBL/GenBank/DDBJ whole genome shotgun (WGS) entry which is preliminary data.</text>
</comment>
<keyword evidence="3" id="KW-1185">Reference proteome</keyword>
<evidence type="ECO:0000313" key="2">
    <source>
        <dbReference type="EMBL" id="RED94413.1"/>
    </source>
</evidence>